<keyword evidence="1" id="KW-0472">Membrane</keyword>
<organism evidence="2 3">
    <name type="scientific">Splendidivirga corallicola</name>
    <dbReference type="NCBI Taxonomy" id="3051826"/>
    <lineage>
        <taxon>Bacteria</taxon>
        <taxon>Pseudomonadati</taxon>
        <taxon>Bacteroidota</taxon>
        <taxon>Cytophagia</taxon>
        <taxon>Cytophagales</taxon>
        <taxon>Splendidivirgaceae</taxon>
        <taxon>Splendidivirga</taxon>
    </lineage>
</organism>
<keyword evidence="1" id="KW-1133">Transmembrane helix</keyword>
<accession>A0ABT8KT10</accession>
<feature type="transmembrane region" description="Helical" evidence="1">
    <location>
        <begin position="198"/>
        <end position="216"/>
    </location>
</feature>
<evidence type="ECO:0000313" key="2">
    <source>
        <dbReference type="EMBL" id="MDN5202620.1"/>
    </source>
</evidence>
<feature type="transmembrane region" description="Helical" evidence="1">
    <location>
        <begin position="258"/>
        <end position="277"/>
    </location>
</feature>
<proteinExistence type="predicted"/>
<sequence length="284" mass="32912">MLRKINQSYIVLHFFVVIIVCSIVLITSQTQEATPALLITTQENGLFEWGSFFIFLAISAFTLMILFHDKGSNIFTKFQKRFITLVAIGTYFLAMEEISWGQHILGFKTPGFFEANNLQKETNIHNLISGEISNLVFHSIVYIFFILIPIIVYIKPNISDRLPRLKKGISTYLPSLHNILMFCFASSLQAYFLPKTIVDTVVLSISLLILSILILSKKAFRTKSILIHLALVIGSTIIFMFNHHVFAYYNMQYEIREFVIGYAFLYWFYNWTAHVKYKMALQLR</sequence>
<comment type="caution">
    <text evidence="2">The sequence shown here is derived from an EMBL/GenBank/DDBJ whole genome shotgun (WGS) entry which is preliminary data.</text>
</comment>
<feature type="transmembrane region" description="Helical" evidence="1">
    <location>
        <begin position="225"/>
        <end position="246"/>
    </location>
</feature>
<evidence type="ECO:0000256" key="1">
    <source>
        <dbReference type="SAM" id="Phobius"/>
    </source>
</evidence>
<feature type="transmembrane region" description="Helical" evidence="1">
    <location>
        <begin position="9"/>
        <end position="26"/>
    </location>
</feature>
<reference evidence="2" key="1">
    <citation type="submission" date="2023-06" db="EMBL/GenBank/DDBJ databases">
        <title>Genomic of Parafulvivirga corallium.</title>
        <authorList>
            <person name="Wang G."/>
        </authorList>
    </citation>
    <scope>NUCLEOTIDE SEQUENCE</scope>
    <source>
        <strain evidence="2">BMA10</strain>
    </source>
</reference>
<dbReference type="EMBL" id="JAUJEA010000005">
    <property type="protein sequence ID" value="MDN5202620.1"/>
    <property type="molecule type" value="Genomic_DNA"/>
</dbReference>
<protein>
    <submittedName>
        <fullName evidence="2">Uncharacterized protein</fullName>
    </submittedName>
</protein>
<dbReference type="RefSeq" id="WP_346752644.1">
    <property type="nucleotide sequence ID" value="NZ_JAUJEA010000005.1"/>
</dbReference>
<keyword evidence="3" id="KW-1185">Reference proteome</keyword>
<evidence type="ECO:0000313" key="3">
    <source>
        <dbReference type="Proteomes" id="UP001172082"/>
    </source>
</evidence>
<feature type="transmembrane region" description="Helical" evidence="1">
    <location>
        <begin position="135"/>
        <end position="154"/>
    </location>
</feature>
<dbReference type="Proteomes" id="UP001172082">
    <property type="component" value="Unassembled WGS sequence"/>
</dbReference>
<name>A0ABT8KT10_9BACT</name>
<feature type="transmembrane region" description="Helical" evidence="1">
    <location>
        <begin position="78"/>
        <end position="95"/>
    </location>
</feature>
<feature type="transmembrane region" description="Helical" evidence="1">
    <location>
        <begin position="46"/>
        <end position="66"/>
    </location>
</feature>
<keyword evidence="1" id="KW-0812">Transmembrane</keyword>
<feature type="transmembrane region" description="Helical" evidence="1">
    <location>
        <begin position="175"/>
        <end position="192"/>
    </location>
</feature>
<gene>
    <name evidence="2" type="ORF">QQ008_14625</name>
</gene>